<feature type="compositionally biased region" description="Polar residues" evidence="1">
    <location>
        <begin position="1"/>
        <end position="12"/>
    </location>
</feature>
<feature type="region of interest" description="Disordered" evidence="1">
    <location>
        <begin position="1"/>
        <end position="42"/>
    </location>
</feature>
<evidence type="ECO:0000256" key="1">
    <source>
        <dbReference type="SAM" id="MobiDB-lite"/>
    </source>
</evidence>
<comment type="caution">
    <text evidence="2">The sequence shown here is derived from an EMBL/GenBank/DDBJ whole genome shotgun (WGS) entry which is preliminary data.</text>
</comment>
<gene>
    <name evidence="2" type="ORF">Rt10032_c01g0224</name>
</gene>
<evidence type="ECO:0000313" key="3">
    <source>
        <dbReference type="Proteomes" id="UP000321518"/>
    </source>
</evidence>
<dbReference type="AlphaFoldDB" id="A0A511K7E2"/>
<name>A0A511K7E2_RHOTO</name>
<reference evidence="2 3" key="1">
    <citation type="submission" date="2019-07" db="EMBL/GenBank/DDBJ databases">
        <title>Rhodotorula toruloides NBRC10032 genome sequencing.</title>
        <authorList>
            <person name="Shida Y."/>
            <person name="Takaku H."/>
            <person name="Ogasawara W."/>
            <person name="Mori K."/>
        </authorList>
    </citation>
    <scope>NUCLEOTIDE SEQUENCE [LARGE SCALE GENOMIC DNA]</scope>
    <source>
        <strain evidence="2 3">NBRC10032</strain>
    </source>
</reference>
<feature type="region of interest" description="Disordered" evidence="1">
    <location>
        <begin position="908"/>
        <end position="982"/>
    </location>
</feature>
<dbReference type="GO" id="GO:0016301">
    <property type="term" value="F:kinase activity"/>
    <property type="evidence" value="ECO:0007669"/>
    <property type="project" value="UniProtKB-KW"/>
</dbReference>
<proteinExistence type="predicted"/>
<feature type="region of interest" description="Disordered" evidence="1">
    <location>
        <begin position="190"/>
        <end position="374"/>
    </location>
</feature>
<organism evidence="2 3">
    <name type="scientific">Rhodotorula toruloides</name>
    <name type="common">Yeast</name>
    <name type="synonym">Rhodosporidium toruloides</name>
    <dbReference type="NCBI Taxonomy" id="5286"/>
    <lineage>
        <taxon>Eukaryota</taxon>
        <taxon>Fungi</taxon>
        <taxon>Dikarya</taxon>
        <taxon>Basidiomycota</taxon>
        <taxon>Pucciniomycotina</taxon>
        <taxon>Microbotryomycetes</taxon>
        <taxon>Sporidiobolales</taxon>
        <taxon>Sporidiobolaceae</taxon>
        <taxon>Rhodotorula</taxon>
    </lineage>
</organism>
<dbReference type="EMBL" id="BJWK01000001">
    <property type="protein sequence ID" value="GEM06207.1"/>
    <property type="molecule type" value="Genomic_DNA"/>
</dbReference>
<dbReference type="Proteomes" id="UP000321518">
    <property type="component" value="Unassembled WGS sequence"/>
</dbReference>
<feature type="compositionally biased region" description="Basic and acidic residues" evidence="1">
    <location>
        <begin position="433"/>
        <end position="448"/>
    </location>
</feature>
<feature type="region of interest" description="Disordered" evidence="1">
    <location>
        <begin position="426"/>
        <end position="462"/>
    </location>
</feature>
<feature type="region of interest" description="Disordered" evidence="1">
    <location>
        <begin position="487"/>
        <end position="735"/>
    </location>
</feature>
<dbReference type="OrthoDB" id="6415790at2759"/>
<feature type="compositionally biased region" description="Low complexity" evidence="1">
    <location>
        <begin position="913"/>
        <end position="922"/>
    </location>
</feature>
<protein>
    <submittedName>
        <fullName evidence="2">Mitogen-activated protein kinase kinase kinase kinase 4-like protein</fullName>
    </submittedName>
</protein>
<feature type="compositionally biased region" description="Polar residues" evidence="1">
    <location>
        <begin position="226"/>
        <end position="245"/>
    </location>
</feature>
<feature type="compositionally biased region" description="Basic and acidic residues" evidence="1">
    <location>
        <begin position="853"/>
        <end position="872"/>
    </location>
</feature>
<feature type="compositionally biased region" description="Basic and acidic residues" evidence="1">
    <location>
        <begin position="313"/>
        <end position="323"/>
    </location>
</feature>
<feature type="region of interest" description="Disordered" evidence="1">
    <location>
        <begin position="853"/>
        <end position="888"/>
    </location>
</feature>
<evidence type="ECO:0000313" key="2">
    <source>
        <dbReference type="EMBL" id="GEM06207.1"/>
    </source>
</evidence>
<keyword evidence="2" id="KW-0808">Transferase</keyword>
<feature type="compositionally biased region" description="Low complexity" evidence="1">
    <location>
        <begin position="566"/>
        <end position="608"/>
    </location>
</feature>
<accession>A0A511K7E2</accession>
<feature type="compositionally biased region" description="Polar residues" evidence="1">
    <location>
        <begin position="282"/>
        <end position="310"/>
    </location>
</feature>
<sequence>MPTITGTPQPHSTGAAATANRPVPPGTHSPVPTIGLSTPPAPPLVPSPPTLASVGLTVNPLTQQLSLSRNAQPLCGALLDNKYLLIGTTAGLDFLPLPLPGSLPMKHHGLKKRRETRKPIALIKRTRFKELAILNERSNILLAIAGRNDHVRVYALDGIRAMIERKMGEIDIKDGYPIIQDAVIFDSATPQTHSSAAKGKQRAEASDANSFSHDGPHTTLPGPSQLAPNSSYQFPSTTTSDSQAPTPRRRPSLAQGRPPSWHRLSNPRYSAVSPASPIRISGRQTPSSTSIVHTLPTATPRTSISSQATMRTIRPEKSRDFVAGRRGSTATMQRRYSRADGGATSPARRSSAPLLHSRKASIRSSGRKGSADRVIDVPPVPVRRFEPRAPVKPLNALERSPTSDLAEFLATTGPDLDSPELDRVLASTRERRRSSVTERVPQTEKDTQHFPATKRSAGSTAASSHAAGLAAFGAKVNSTFVEHLDTRDTGSAEEAQAVPPPPPPKPQPRRPSTALLAPGQKSPSMRLAEWISQTGPESDQGMADPQLLRPDLSSGFRDPFRNERASSNSPRIPSTSSSPTSGSTSRFTARSPVVSSGLGSSEGASASPQGMELTLAEIIRDGPPPSPSMGNASPGSRASKRWSISGVGAKLLNNGSSKHVNRSGERLSADSARSSNGWALVSEPEPDQPVAMPQPLAPQSLPFPASSTPQDNPSLVGRPAGEQKRRPLSSVSNGEPLVVPASAQVPPPLDAHPANSPVEYVKLARTRGARLLRAVETKKRTYLAVLCGEEGERIELFTGSRSISLSLNRTFVLPETPKTIEFQLQGDDLVDICLVYGESIFALEPATVRVREVGVGRSERRARRERERRMRELAASTRVDPAAEQADELASSGLHAALHPADHVLRETEEASARAAAGRSRSPSPVPQAEPAAALDRDESLPPQYTPGESDYTDTQSQPAPALLTNAAPDDEGATFSNKPSEPYTSFQQLPFVPPVPSSVLSSAYTIPPLYTDVVGPAKPPFDLSIPQPSITVTQDNEADEADVSPPPPSNEYDLPLLSPISLLGGQRQTGPPGLFFVSKGASLTGIVTADGKSVIKRPLVWGSDCPLVEGGTDGMQRIEVLVLDGKRTAVVRVSPLDVKVISVDGASPSQPFAPAIPVSLARSRPRIQFLATHAAGQQLVYSQTVGSAYAIFCLGPSALS</sequence>
<keyword evidence="2" id="KW-0418">Kinase</keyword>